<reference evidence="3" key="2">
    <citation type="submission" date="2015-05" db="EMBL/GenBank/DDBJ databases">
        <title>Complete genome sequence of Corynebacterium uterequi DSM 45634, isolated from the uterus of a maiden mare.</title>
        <authorList>
            <person name="Ruckert C."/>
            <person name="Albersmeier A."/>
            <person name="Winkler A."/>
            <person name="Tauch A."/>
        </authorList>
    </citation>
    <scope>NUCLEOTIDE SEQUENCE [LARGE SCALE GENOMIC DNA]</scope>
    <source>
        <strain evidence="3">DSM 45634</strain>
    </source>
</reference>
<protein>
    <submittedName>
        <fullName evidence="2">Putative DUF3054 family protein</fullName>
    </submittedName>
</protein>
<gene>
    <name evidence="2" type="ORF">CUTER_10385</name>
</gene>
<dbReference type="AlphaFoldDB" id="A0A0G3HFB0"/>
<sequence length="125" mass="13352">MNKVTGLACDLGAISLFALLARIAHRSADQPVTLATWASTVWPFALGVIGSWAIIAAARWRGGQLAPAGVTTWLVTVVTGLGIWGIRHQAVPHWSFIIVASSMSALLLLGWRVAQSAWRKAPRGK</sequence>
<keyword evidence="1" id="KW-0812">Transmembrane</keyword>
<dbReference type="PATRIC" id="fig|1072256.5.peg.2042"/>
<keyword evidence="1" id="KW-0472">Membrane</keyword>
<evidence type="ECO:0000313" key="3">
    <source>
        <dbReference type="Proteomes" id="UP000035548"/>
    </source>
</evidence>
<reference evidence="2 3" key="1">
    <citation type="journal article" date="2015" name="Genome Announc.">
        <title>Virulence Factor Genes Detected in the Complete Genome Sequence of Corynebacterium uterequi DSM 45634, Isolated from the Uterus of a Maiden Mare.</title>
        <authorList>
            <person name="Ruckert C."/>
            <person name="Kriete M."/>
            <person name="Jaenicke S."/>
            <person name="Winkler A."/>
            <person name="Tauch A."/>
        </authorList>
    </citation>
    <scope>NUCLEOTIDE SEQUENCE [LARGE SCALE GENOMIC DNA]</scope>
    <source>
        <strain evidence="2 3">DSM 45634</strain>
    </source>
</reference>
<dbReference type="Proteomes" id="UP000035548">
    <property type="component" value="Chromosome"/>
</dbReference>
<feature type="transmembrane region" description="Helical" evidence="1">
    <location>
        <begin position="92"/>
        <end position="114"/>
    </location>
</feature>
<proteinExistence type="predicted"/>
<dbReference type="OrthoDB" id="3698172at2"/>
<dbReference type="RefSeq" id="WP_047260332.1">
    <property type="nucleotide sequence ID" value="NZ_CP011546.1"/>
</dbReference>
<accession>A0A0G3HFB0</accession>
<dbReference type="EMBL" id="CP011546">
    <property type="protein sequence ID" value="AKK12041.1"/>
    <property type="molecule type" value="Genomic_DNA"/>
</dbReference>
<feature type="transmembrane region" description="Helical" evidence="1">
    <location>
        <begin position="36"/>
        <end position="58"/>
    </location>
</feature>
<keyword evidence="3" id="KW-1185">Reference proteome</keyword>
<feature type="transmembrane region" description="Helical" evidence="1">
    <location>
        <begin position="65"/>
        <end position="86"/>
    </location>
</feature>
<organism evidence="2 3">
    <name type="scientific">Corynebacterium uterequi</name>
    <dbReference type="NCBI Taxonomy" id="1072256"/>
    <lineage>
        <taxon>Bacteria</taxon>
        <taxon>Bacillati</taxon>
        <taxon>Actinomycetota</taxon>
        <taxon>Actinomycetes</taxon>
        <taxon>Mycobacteriales</taxon>
        <taxon>Corynebacteriaceae</taxon>
        <taxon>Corynebacterium</taxon>
    </lineage>
</organism>
<dbReference type="KEGG" id="cut:CUTER_10385"/>
<dbReference type="InterPro" id="IPR021414">
    <property type="entry name" value="DUF3054"/>
</dbReference>
<evidence type="ECO:0000256" key="1">
    <source>
        <dbReference type="SAM" id="Phobius"/>
    </source>
</evidence>
<name>A0A0G3HFB0_9CORY</name>
<keyword evidence="1" id="KW-1133">Transmembrane helix</keyword>
<dbReference type="STRING" id="1072256.CUTER_10385"/>
<dbReference type="Pfam" id="PF11255">
    <property type="entry name" value="DUF3054"/>
    <property type="match status" value="1"/>
</dbReference>
<evidence type="ECO:0000313" key="2">
    <source>
        <dbReference type="EMBL" id="AKK12041.1"/>
    </source>
</evidence>